<evidence type="ECO:0000256" key="1">
    <source>
        <dbReference type="SAM" id="Coils"/>
    </source>
</evidence>
<evidence type="ECO:0000313" key="3">
    <source>
        <dbReference type="Proteomes" id="UP000886833"/>
    </source>
</evidence>
<dbReference type="InterPro" id="IPR013496">
    <property type="entry name" value="CHP02680"/>
</dbReference>
<feature type="coiled-coil region" evidence="1">
    <location>
        <begin position="446"/>
        <end position="476"/>
    </location>
</feature>
<name>A0A9D1GAC5_9FIRM</name>
<accession>A0A9D1GAC5</accession>
<comment type="caution">
    <text evidence="2">The sequence shown here is derived from an EMBL/GenBank/DDBJ whole genome shotgun (WGS) entry which is preliminary data.</text>
</comment>
<reference evidence="2" key="1">
    <citation type="submission" date="2020-10" db="EMBL/GenBank/DDBJ databases">
        <authorList>
            <person name="Gilroy R."/>
        </authorList>
    </citation>
    <scope>NUCLEOTIDE SEQUENCE</scope>
    <source>
        <strain evidence="2">CHK195-26880</strain>
    </source>
</reference>
<organism evidence="2 3">
    <name type="scientific">Candidatus Onthousia faecipullorum</name>
    <dbReference type="NCBI Taxonomy" id="2840887"/>
    <lineage>
        <taxon>Bacteria</taxon>
        <taxon>Bacillati</taxon>
        <taxon>Bacillota</taxon>
        <taxon>Bacilli</taxon>
        <taxon>Candidatus Onthousia</taxon>
    </lineage>
</organism>
<feature type="coiled-coil region" evidence="1">
    <location>
        <begin position="280"/>
        <end position="378"/>
    </location>
</feature>
<dbReference type="Proteomes" id="UP000886833">
    <property type="component" value="Unassembled WGS sequence"/>
</dbReference>
<reference evidence="2" key="2">
    <citation type="journal article" date="2021" name="PeerJ">
        <title>Extensive microbial diversity within the chicken gut microbiome revealed by metagenomics and culture.</title>
        <authorList>
            <person name="Gilroy R."/>
            <person name="Ravi A."/>
            <person name="Getino M."/>
            <person name="Pursley I."/>
            <person name="Horton D.L."/>
            <person name="Alikhan N.F."/>
            <person name="Baker D."/>
            <person name="Gharbi K."/>
            <person name="Hall N."/>
            <person name="Watson M."/>
            <person name="Adriaenssens E.M."/>
            <person name="Foster-Nyarko E."/>
            <person name="Jarju S."/>
            <person name="Secka A."/>
            <person name="Antonio M."/>
            <person name="Oren A."/>
            <person name="Chaudhuri R.R."/>
            <person name="La Ragione R."/>
            <person name="Hildebrand F."/>
            <person name="Pallen M.J."/>
        </authorList>
    </citation>
    <scope>NUCLEOTIDE SEQUENCE</scope>
    <source>
        <strain evidence="2">CHK195-26880</strain>
    </source>
</reference>
<dbReference type="NCBIfam" id="TIGR02680">
    <property type="entry name" value="TIGR02680 family protein"/>
    <property type="match status" value="1"/>
</dbReference>
<sequence length="1346" mass="158177">MMFKPTRMGLINFWLYDDEVFDFYDGKLLLRGKNGSGKSVTMQSFIPLILDGNKSPKRLDTFGSTDKHIEYYLLGENNEKDDSTGYLYMEFYNSSEDRYITIGMGLRARRGKPTDFFGFVLKDGRRVGKDFFLYKTKDGFTKTPLTRLELKAALGVQNNLVETAKEYKKLVNDNLFKFKNIEMFDEFINIILQIRSPKLSKEYKPTKLMEVLNEVLPPLSDDTLRPLSDTIENLNETKEKMDELKEKINILTNFTKVFKNYNEAVLLAKASNYYKEYQTVEKIKSDILEKESHINEIKNNIDLLKEEQSSLEDEYNYAKEEREHLSNTDLEEKSRRKLELEEEIKALTERLTKEEEVISNLKQKMSEISSIIDDTENSITLLDKEITDTITTLSDLGEEISFSELQDLIPFIKEMTQIKFIIEKINFKKEEIDKTKELLLKKGKLLEEQNVKSDEYESLKEDYNEKEKIRDNLYEELDSELELFFMCLRNLSVNNKYLILLEEDIKEIANYLDEYTSVGYLDAKNKYEEIYKIKYSDLVEKLSIKKTELLQDKDNLSKEELILKELLETEEIKLEEDDLTKDAIELLDKENIPYASLYQVVEFKDNVSDDIKDKLEEVLYSSGILNTKIFRSSDLSKIKNMNISYFKSSSKKKNNLTKYLKPYQNDYFDSDFITKILESISTDDNDLISVNENSYSFDFIKGNISTNYKSKYIGILKRKEEHLLLIKNQEEKINILKDIIKSKEEEIKTIENALNTLNYERELFPSNKVLDNISSKIKEIDLELDFINNKEKVIEEEIRNYQKQIEEVVKELEKYRRDLPLNIATYEKASVVIREILDTTKDLISLYEKLNQRCEILATNKERLDDLTINHDEVYASIANLVSDKKKREIELDTILKILNTKEYLELSKKIEKIVKTIEEYPVKSSSLSKRLGILEQSLTNEEVLLKEIEQNNKEENIILEILSNILKEELDLGYVTKELTVEPKVIKAFLKNNSTKDKDLKDVTMNYYRSFNEYRQDLLEYNIQDVVLFNERENLINHYSDKVSDKTRVINIYNDAKRQDVLTSYQGKKLNIYELANALSESYEADKIYLNEQDRHLFEDILLRTIGTKIKDKIIEAKDWVKNINNIMEIKQQNSNLSFYLDWRPKSGEALDEMDTKDLVEIFMMPSASLKPEDTNRLIKHFRSKIKREEESMLTNKITYFDMIFNILDYRNWFTFKLFYKKDGNQKRELTDKIFSVFSGGEKAKTMYVPLFASIYAKLDSADSSSPRLIALDEAFAGVDEVNIEEMFALLSSFDLDYILTSQALWCDYKEIKDISICELIKPLTADTVSIKRYRWNGLVRESVE</sequence>
<feature type="coiled-coil region" evidence="1">
    <location>
        <begin position="227"/>
        <end position="254"/>
    </location>
</feature>
<gene>
    <name evidence="2" type="ORF">IAB59_03130</name>
</gene>
<dbReference type="EMBL" id="DVKQ01000041">
    <property type="protein sequence ID" value="HIT37457.1"/>
    <property type="molecule type" value="Genomic_DNA"/>
</dbReference>
<evidence type="ECO:0000313" key="2">
    <source>
        <dbReference type="EMBL" id="HIT37457.1"/>
    </source>
</evidence>
<proteinExistence type="predicted"/>
<dbReference type="InterPro" id="IPR027417">
    <property type="entry name" value="P-loop_NTPase"/>
</dbReference>
<dbReference type="Pfam" id="PF13558">
    <property type="entry name" value="SbcC_Walker_B"/>
    <property type="match status" value="1"/>
</dbReference>
<feature type="coiled-coil region" evidence="1">
    <location>
        <begin position="726"/>
        <end position="818"/>
    </location>
</feature>
<keyword evidence="1" id="KW-0175">Coiled coil</keyword>
<feature type="coiled-coil region" evidence="1">
    <location>
        <begin position="932"/>
        <end position="966"/>
    </location>
</feature>
<protein>
    <submittedName>
        <fullName evidence="2">TIGR02680 family protein</fullName>
    </submittedName>
</protein>
<dbReference type="SUPFAM" id="SSF52540">
    <property type="entry name" value="P-loop containing nucleoside triphosphate hydrolases"/>
    <property type="match status" value="1"/>
</dbReference>